<dbReference type="SUPFAM" id="SSF51905">
    <property type="entry name" value="FAD/NAD(P)-binding domain"/>
    <property type="match status" value="1"/>
</dbReference>
<dbReference type="Pfam" id="PF01494">
    <property type="entry name" value="FAD_binding_3"/>
    <property type="match status" value="1"/>
</dbReference>
<sequence>MVISADSSSPPAVFPAASAAKPLILIIGAGVSGLLLAQHLKREGIPYRIFERDADLATRGAGWGLTLHWSLTALQSLLPPSLAERICDESSVDRWADRRGEASRFPFFDLVSGELKTQTPGAVKSARIRVTRERLRKLLAEGIEIEWGKTLREFQTSDDGTVSALFEDGTSCIGTLLVACDGGQSRVRRALFPEESKLLMQLPVQTMGVKILLTAEQIAPIRKLDLYFLQGGSPQNNSFMYISVLDVPGNQVDSNPDIFSCQLHVSWPYHPGSGAAALAVPATNKERYELMRSFAKTWAEPFRSLVLNNVYPETEIKRLDVLDWAPPKGLRSKGQVVLMGDAFHLMSMCKCLPVLSPWFPSESVFVKFTDPLLFSGVTATITNILGNGLAAFAYSISDRGEGANHAIVDVRDFATHIVPQLALDRGSSSNAASQQSTQQGQGQDFRQALRQALDGYEDAVVSRSRPGVLASRRACLDAHSFSRLFGEEATGVSPLLSKREMMLQFDDESTELMN</sequence>
<keyword evidence="2" id="KW-0285">Flavoprotein</keyword>
<dbReference type="PANTHER" id="PTHR47178:SF1">
    <property type="entry name" value="FAD-BINDING DOMAIN-CONTAINING PROTEIN-RELATED"/>
    <property type="match status" value="1"/>
</dbReference>
<feature type="domain" description="FAD-binding" evidence="6">
    <location>
        <begin position="24"/>
        <end position="192"/>
    </location>
</feature>
<evidence type="ECO:0000256" key="2">
    <source>
        <dbReference type="ARBA" id="ARBA00022630"/>
    </source>
</evidence>
<dbReference type="Proteomes" id="UP000266272">
    <property type="component" value="Unassembled WGS sequence"/>
</dbReference>
<reference evidence="7 8" key="1">
    <citation type="journal article" date="2018" name="PLoS Pathog.">
        <title>Evolution of structural diversity of trichothecenes, a family of toxins produced by plant pathogenic and entomopathogenic fungi.</title>
        <authorList>
            <person name="Proctor R.H."/>
            <person name="McCormick S.P."/>
            <person name="Kim H.S."/>
            <person name="Cardoza R.E."/>
            <person name="Stanley A.M."/>
            <person name="Lindo L."/>
            <person name="Kelly A."/>
            <person name="Brown D.W."/>
            <person name="Lee T."/>
            <person name="Vaughan M.M."/>
            <person name="Alexander N.J."/>
            <person name="Busman M."/>
            <person name="Gutierrez S."/>
        </authorList>
    </citation>
    <scope>NUCLEOTIDE SEQUENCE [LARGE SCALE GENOMIC DNA]</scope>
    <source>
        <strain evidence="7 8">IBT 40837</strain>
    </source>
</reference>
<dbReference type="Gene3D" id="3.50.50.60">
    <property type="entry name" value="FAD/NAD(P)-binding domain"/>
    <property type="match status" value="1"/>
</dbReference>
<accession>A0A395N8N3</accession>
<dbReference type="OrthoDB" id="47494at2759"/>
<keyword evidence="3" id="KW-0274">FAD</keyword>
<evidence type="ECO:0000256" key="3">
    <source>
        <dbReference type="ARBA" id="ARBA00022827"/>
    </source>
</evidence>
<dbReference type="InterPro" id="IPR002938">
    <property type="entry name" value="FAD-bd"/>
</dbReference>
<evidence type="ECO:0000256" key="5">
    <source>
        <dbReference type="ARBA" id="ARBA00023033"/>
    </source>
</evidence>
<evidence type="ECO:0000256" key="1">
    <source>
        <dbReference type="ARBA" id="ARBA00001974"/>
    </source>
</evidence>
<proteinExistence type="predicted"/>
<dbReference type="InterPro" id="IPR036188">
    <property type="entry name" value="FAD/NAD-bd_sf"/>
</dbReference>
<protein>
    <submittedName>
        <fullName evidence="7">Fad binding domain-containing</fullName>
    </submittedName>
</protein>
<keyword evidence="4" id="KW-0560">Oxidoreductase</keyword>
<dbReference type="PRINTS" id="PR00420">
    <property type="entry name" value="RNGMNOXGNASE"/>
</dbReference>
<name>A0A395N8N3_TRIAR</name>
<dbReference type="GO" id="GO:0071949">
    <property type="term" value="F:FAD binding"/>
    <property type="evidence" value="ECO:0007669"/>
    <property type="project" value="InterPro"/>
</dbReference>
<dbReference type="EMBL" id="PXOA01000871">
    <property type="protein sequence ID" value="RFU72369.1"/>
    <property type="molecule type" value="Genomic_DNA"/>
</dbReference>
<comment type="cofactor">
    <cofactor evidence="1">
        <name>FAD</name>
        <dbReference type="ChEBI" id="CHEBI:57692"/>
    </cofactor>
</comment>
<evidence type="ECO:0000313" key="8">
    <source>
        <dbReference type="Proteomes" id="UP000266272"/>
    </source>
</evidence>
<dbReference type="AlphaFoldDB" id="A0A395N8N3"/>
<gene>
    <name evidence="7" type="ORF">TARUN_9895</name>
</gene>
<evidence type="ECO:0000313" key="7">
    <source>
        <dbReference type="EMBL" id="RFU72369.1"/>
    </source>
</evidence>
<dbReference type="STRING" id="490622.A0A395N8N3"/>
<dbReference type="GO" id="GO:0004497">
    <property type="term" value="F:monooxygenase activity"/>
    <property type="evidence" value="ECO:0007669"/>
    <property type="project" value="UniProtKB-KW"/>
</dbReference>
<dbReference type="PANTHER" id="PTHR47178">
    <property type="entry name" value="MONOOXYGENASE, FAD-BINDING"/>
    <property type="match status" value="1"/>
</dbReference>
<evidence type="ECO:0000259" key="6">
    <source>
        <dbReference type="Pfam" id="PF01494"/>
    </source>
</evidence>
<evidence type="ECO:0000256" key="4">
    <source>
        <dbReference type="ARBA" id="ARBA00023002"/>
    </source>
</evidence>
<keyword evidence="5" id="KW-0503">Monooxygenase</keyword>
<organism evidence="7 8">
    <name type="scientific">Trichoderma arundinaceum</name>
    <dbReference type="NCBI Taxonomy" id="490622"/>
    <lineage>
        <taxon>Eukaryota</taxon>
        <taxon>Fungi</taxon>
        <taxon>Dikarya</taxon>
        <taxon>Ascomycota</taxon>
        <taxon>Pezizomycotina</taxon>
        <taxon>Sordariomycetes</taxon>
        <taxon>Hypocreomycetidae</taxon>
        <taxon>Hypocreales</taxon>
        <taxon>Hypocreaceae</taxon>
        <taxon>Trichoderma</taxon>
    </lineage>
</organism>
<comment type="caution">
    <text evidence="7">The sequence shown here is derived from an EMBL/GenBank/DDBJ whole genome shotgun (WGS) entry which is preliminary data.</text>
</comment>
<keyword evidence="8" id="KW-1185">Reference proteome</keyword>